<dbReference type="NCBIfam" id="TIGR00494">
    <property type="entry name" value="crcB"/>
    <property type="match status" value="1"/>
</dbReference>
<reference evidence="11" key="2">
    <citation type="submission" date="2020-09" db="EMBL/GenBank/DDBJ databases">
        <authorList>
            <person name="Sun Q."/>
            <person name="Zhou Y."/>
        </authorList>
    </citation>
    <scope>NUCLEOTIDE SEQUENCE</scope>
    <source>
        <strain evidence="11">CGMCC 1.12153</strain>
    </source>
</reference>
<keyword evidence="10" id="KW-0479">Metal-binding</keyword>
<dbReference type="HAMAP" id="MF_00454">
    <property type="entry name" value="FluC"/>
    <property type="match status" value="1"/>
</dbReference>
<feature type="transmembrane region" description="Helical" evidence="10">
    <location>
        <begin position="63"/>
        <end position="82"/>
    </location>
</feature>
<name>A0A917EX25_HALAA</name>
<accession>A0A917EX25</accession>
<evidence type="ECO:0000256" key="7">
    <source>
        <dbReference type="ARBA" id="ARBA00035120"/>
    </source>
</evidence>
<evidence type="ECO:0000256" key="3">
    <source>
        <dbReference type="ARBA" id="ARBA00022692"/>
    </source>
</evidence>
<keyword evidence="10" id="KW-0813">Transport</keyword>
<evidence type="ECO:0000313" key="11">
    <source>
        <dbReference type="EMBL" id="GGF18770.1"/>
    </source>
</evidence>
<gene>
    <name evidence="10" type="primary">fluC</name>
    <name evidence="10" type="synonym">crcB</name>
    <name evidence="11" type="ORF">GCM10010954_16960</name>
</gene>
<protein>
    <recommendedName>
        <fullName evidence="10">Fluoride-specific ion channel FluC</fullName>
    </recommendedName>
</protein>
<keyword evidence="10" id="KW-0406">Ion transport</keyword>
<feature type="transmembrane region" description="Helical" evidence="10">
    <location>
        <begin position="31"/>
        <end position="51"/>
    </location>
</feature>
<keyword evidence="10" id="KW-0915">Sodium</keyword>
<dbReference type="GO" id="GO:0046872">
    <property type="term" value="F:metal ion binding"/>
    <property type="evidence" value="ECO:0007669"/>
    <property type="project" value="UniProtKB-KW"/>
</dbReference>
<keyword evidence="12" id="KW-1185">Reference proteome</keyword>
<keyword evidence="5 10" id="KW-0472">Membrane</keyword>
<keyword evidence="6 10" id="KW-0407">Ion channel</keyword>
<comment type="function">
    <text evidence="9 10">Fluoride-specific ion channel. Important for reducing fluoride concentration in the cell, thus reducing its toxicity.</text>
</comment>
<keyword evidence="3 10" id="KW-0812">Transmembrane</keyword>
<evidence type="ECO:0000256" key="6">
    <source>
        <dbReference type="ARBA" id="ARBA00023303"/>
    </source>
</evidence>
<feature type="binding site" evidence="10">
    <location>
        <position position="76"/>
    </location>
    <ligand>
        <name>Na(+)</name>
        <dbReference type="ChEBI" id="CHEBI:29101"/>
        <note>structural</note>
    </ligand>
</feature>
<dbReference type="GO" id="GO:0005886">
    <property type="term" value="C:plasma membrane"/>
    <property type="evidence" value="ECO:0007669"/>
    <property type="project" value="UniProtKB-SubCell"/>
</dbReference>
<evidence type="ECO:0000256" key="10">
    <source>
        <dbReference type="HAMAP-Rule" id="MF_00454"/>
    </source>
</evidence>
<comment type="similarity">
    <text evidence="7 10">Belongs to the fluoride channel Fluc/FEX (TC 1.A.43) family.</text>
</comment>
<sequence>MVYLWVGAAGFLGACLRYVIGVLLYDADLYFPFSTLSVNLIGSFLLAWFTYQLVHKYAISSKLKAAIGTGFVGSFTTFSTLSVETVALFERGSLFLGILYISVSIAGGLLFSNLGYSIGKGRRRA</sequence>
<dbReference type="PANTHER" id="PTHR28259:SF1">
    <property type="entry name" value="FLUORIDE EXPORT PROTEIN 1-RELATED"/>
    <property type="match status" value="1"/>
</dbReference>
<evidence type="ECO:0000256" key="8">
    <source>
        <dbReference type="ARBA" id="ARBA00035585"/>
    </source>
</evidence>
<dbReference type="RefSeq" id="WP_188377067.1">
    <property type="nucleotide sequence ID" value="NZ_BMEL01000002.1"/>
</dbReference>
<dbReference type="GO" id="GO:0062054">
    <property type="term" value="F:fluoride channel activity"/>
    <property type="evidence" value="ECO:0007669"/>
    <property type="project" value="UniProtKB-UniRule"/>
</dbReference>
<evidence type="ECO:0000256" key="1">
    <source>
        <dbReference type="ARBA" id="ARBA00004651"/>
    </source>
</evidence>
<organism evidence="11 12">
    <name type="scientific">Halobacillus andaensis</name>
    <dbReference type="NCBI Taxonomy" id="1176239"/>
    <lineage>
        <taxon>Bacteria</taxon>
        <taxon>Bacillati</taxon>
        <taxon>Bacillota</taxon>
        <taxon>Bacilli</taxon>
        <taxon>Bacillales</taxon>
        <taxon>Bacillaceae</taxon>
        <taxon>Halobacillus</taxon>
    </lineage>
</organism>
<evidence type="ECO:0000256" key="9">
    <source>
        <dbReference type="ARBA" id="ARBA00049940"/>
    </source>
</evidence>
<evidence type="ECO:0000256" key="4">
    <source>
        <dbReference type="ARBA" id="ARBA00022989"/>
    </source>
</evidence>
<comment type="caution">
    <text evidence="11">The sequence shown here is derived from an EMBL/GenBank/DDBJ whole genome shotgun (WGS) entry which is preliminary data.</text>
</comment>
<dbReference type="InterPro" id="IPR003691">
    <property type="entry name" value="FluC"/>
</dbReference>
<dbReference type="EMBL" id="BMEL01000002">
    <property type="protein sequence ID" value="GGF18770.1"/>
    <property type="molecule type" value="Genomic_DNA"/>
</dbReference>
<comment type="catalytic activity">
    <reaction evidence="8">
        <text>fluoride(in) = fluoride(out)</text>
        <dbReference type="Rhea" id="RHEA:76159"/>
        <dbReference type="ChEBI" id="CHEBI:17051"/>
    </reaction>
    <physiologicalReaction direction="left-to-right" evidence="8">
        <dbReference type="Rhea" id="RHEA:76160"/>
    </physiologicalReaction>
</comment>
<proteinExistence type="inferred from homology"/>
<feature type="binding site" evidence="10">
    <location>
        <position position="73"/>
    </location>
    <ligand>
        <name>Na(+)</name>
        <dbReference type="ChEBI" id="CHEBI:29101"/>
        <note>structural</note>
    </ligand>
</feature>
<comment type="activity regulation">
    <text evidence="10">Na(+) is not transported, but it plays an essential structural role and its presence is essential for fluoride channel function.</text>
</comment>
<comment type="subcellular location">
    <subcellularLocation>
        <location evidence="1 10">Cell membrane</location>
        <topology evidence="1 10">Multi-pass membrane protein</topology>
    </subcellularLocation>
</comment>
<dbReference type="Proteomes" id="UP000660110">
    <property type="component" value="Unassembled WGS sequence"/>
</dbReference>
<evidence type="ECO:0000256" key="2">
    <source>
        <dbReference type="ARBA" id="ARBA00022475"/>
    </source>
</evidence>
<reference evidence="11" key="1">
    <citation type="journal article" date="2014" name="Int. J. Syst. Evol. Microbiol.">
        <title>Complete genome sequence of Corynebacterium casei LMG S-19264T (=DSM 44701T), isolated from a smear-ripened cheese.</title>
        <authorList>
            <consortium name="US DOE Joint Genome Institute (JGI-PGF)"/>
            <person name="Walter F."/>
            <person name="Albersmeier A."/>
            <person name="Kalinowski J."/>
            <person name="Ruckert C."/>
        </authorList>
    </citation>
    <scope>NUCLEOTIDE SEQUENCE</scope>
    <source>
        <strain evidence="11">CGMCC 1.12153</strain>
    </source>
</reference>
<dbReference type="Pfam" id="PF02537">
    <property type="entry name" value="CRCB"/>
    <property type="match status" value="1"/>
</dbReference>
<keyword evidence="2 10" id="KW-1003">Cell membrane</keyword>
<dbReference type="PANTHER" id="PTHR28259">
    <property type="entry name" value="FLUORIDE EXPORT PROTEIN 1-RELATED"/>
    <property type="match status" value="1"/>
</dbReference>
<dbReference type="AlphaFoldDB" id="A0A917EX25"/>
<keyword evidence="4 10" id="KW-1133">Transmembrane helix</keyword>
<dbReference type="GO" id="GO:0140114">
    <property type="term" value="P:cellular detoxification of fluoride"/>
    <property type="evidence" value="ECO:0007669"/>
    <property type="project" value="UniProtKB-UniRule"/>
</dbReference>
<evidence type="ECO:0000256" key="5">
    <source>
        <dbReference type="ARBA" id="ARBA00023136"/>
    </source>
</evidence>
<evidence type="ECO:0000313" key="12">
    <source>
        <dbReference type="Proteomes" id="UP000660110"/>
    </source>
</evidence>
<feature type="transmembrane region" description="Helical" evidence="10">
    <location>
        <begin position="94"/>
        <end position="116"/>
    </location>
</feature>